<comment type="caution">
    <text evidence="4">The sequence shown here is derived from an EMBL/GenBank/DDBJ whole genome shotgun (WGS) entry which is preliminary data.</text>
</comment>
<dbReference type="Gene3D" id="2.160.10.10">
    <property type="entry name" value="Hexapeptide repeat proteins"/>
    <property type="match status" value="1"/>
</dbReference>
<protein>
    <submittedName>
        <fullName evidence="4">NDP-sugar synthase</fullName>
    </submittedName>
</protein>
<dbReference type="Pfam" id="PF25087">
    <property type="entry name" value="GMPPB_C"/>
    <property type="match status" value="1"/>
</dbReference>
<dbReference type="InterPro" id="IPR011004">
    <property type="entry name" value="Trimer_LpxA-like_sf"/>
</dbReference>
<name>A0A7J3X8S1_THEPE</name>
<feature type="domain" description="Nucleotidyl transferase" evidence="2">
    <location>
        <begin position="5"/>
        <end position="250"/>
    </location>
</feature>
<evidence type="ECO:0000313" key="4">
    <source>
        <dbReference type="EMBL" id="HHP05588.1"/>
    </source>
</evidence>
<evidence type="ECO:0000259" key="3">
    <source>
        <dbReference type="Pfam" id="PF25087"/>
    </source>
</evidence>
<dbReference type="EMBL" id="DRZM01000213">
    <property type="protein sequence ID" value="HHP05588.1"/>
    <property type="molecule type" value="Genomic_DNA"/>
</dbReference>
<dbReference type="SUPFAM" id="SSF51161">
    <property type="entry name" value="Trimeric LpxA-like enzymes"/>
    <property type="match status" value="1"/>
</dbReference>
<evidence type="ECO:0000259" key="2">
    <source>
        <dbReference type="Pfam" id="PF00483"/>
    </source>
</evidence>
<dbReference type="InterPro" id="IPR005835">
    <property type="entry name" value="NTP_transferase_dom"/>
</dbReference>
<feature type="domain" description="Mannose-1-phosphate guanyltransferase C-terminal" evidence="3">
    <location>
        <begin position="283"/>
        <end position="357"/>
    </location>
</feature>
<dbReference type="InterPro" id="IPR029044">
    <property type="entry name" value="Nucleotide-diphossugar_trans"/>
</dbReference>
<evidence type="ECO:0000256" key="1">
    <source>
        <dbReference type="ARBA" id="ARBA00007274"/>
    </source>
</evidence>
<organism evidence="4">
    <name type="scientific">Thermofilum pendens</name>
    <dbReference type="NCBI Taxonomy" id="2269"/>
    <lineage>
        <taxon>Archaea</taxon>
        <taxon>Thermoproteota</taxon>
        <taxon>Thermoprotei</taxon>
        <taxon>Thermofilales</taxon>
        <taxon>Thermofilaceae</taxon>
        <taxon>Thermofilum</taxon>
    </lineage>
</organism>
<dbReference type="SUPFAM" id="SSF53448">
    <property type="entry name" value="Nucleotide-diphospho-sugar transferases"/>
    <property type="match status" value="1"/>
</dbReference>
<proteinExistence type="inferred from homology"/>
<dbReference type="PANTHER" id="PTHR22572">
    <property type="entry name" value="SUGAR-1-PHOSPHATE GUANYL TRANSFERASE"/>
    <property type="match status" value="1"/>
</dbReference>
<comment type="similarity">
    <text evidence="1">Belongs to the transferase hexapeptide repeat family.</text>
</comment>
<dbReference type="Pfam" id="PF00483">
    <property type="entry name" value="NTP_transferase"/>
    <property type="match status" value="1"/>
</dbReference>
<dbReference type="InterPro" id="IPR050486">
    <property type="entry name" value="Mannose-1P_guanyltransferase"/>
</dbReference>
<sequence>MISTAVVLAGGKGVRLRPLTLNTPKPLLPVGNTPLLDHMLGMLAMHGFERVLVAVNYLGWKILRHLLEKWSDRGVEVIAPQVNPQDTADAVRRLRDFIDGDFVVTMGDVLTNMNLREFADYHERSGAFATIALVEVSSLREFGAVLLDKEGRVVHFIEKPRFDETYIVSVAYCDPARLSALHRNLANSGFYAFRYEVLDVLEENPQLMDFGRHVFPWLLENGYEVRGWESSAYWIDVGRPATYLAANFDLLAGLAEPLRPHGRECDGVWMGENVEVAPGARLVPPVALGDGVRVGSGARLGPFAVVGHGSCVRENATVEYGVVLSGAEVGEGARVAGSIIGENARVLPRCSVEGALIRDGEAVSGDFTAEAELKVLLAR</sequence>
<dbReference type="AlphaFoldDB" id="A0A7J3X8S1"/>
<gene>
    <name evidence="4" type="ORF">ENM88_07605</name>
</gene>
<dbReference type="CDD" id="cd04181">
    <property type="entry name" value="NTP_transferase"/>
    <property type="match status" value="1"/>
</dbReference>
<accession>A0A7J3X8S1</accession>
<dbReference type="InterPro" id="IPR056729">
    <property type="entry name" value="GMPPB_C"/>
</dbReference>
<dbReference type="Gene3D" id="3.90.550.10">
    <property type="entry name" value="Spore Coat Polysaccharide Biosynthesis Protein SpsA, Chain A"/>
    <property type="match status" value="1"/>
</dbReference>
<reference evidence="4" key="1">
    <citation type="journal article" date="2020" name="mSystems">
        <title>Genome- and Community-Level Interaction Insights into Carbon Utilization and Element Cycling Functions of Hydrothermarchaeota in Hydrothermal Sediment.</title>
        <authorList>
            <person name="Zhou Z."/>
            <person name="Liu Y."/>
            <person name="Xu W."/>
            <person name="Pan J."/>
            <person name="Luo Z.H."/>
            <person name="Li M."/>
        </authorList>
    </citation>
    <scope>NUCLEOTIDE SEQUENCE [LARGE SCALE GENOMIC DNA]</scope>
    <source>
        <strain evidence="4">SpSt-1125</strain>
    </source>
</reference>